<accession>A0A150QV63</accession>
<name>A0A150QV63_SORCE</name>
<dbReference type="Gene3D" id="2.60.120.10">
    <property type="entry name" value="Jelly Rolls"/>
    <property type="match status" value="1"/>
</dbReference>
<feature type="domain" description="Cupin type-2" evidence="1">
    <location>
        <begin position="46"/>
        <end position="110"/>
    </location>
</feature>
<dbReference type="Pfam" id="PF07883">
    <property type="entry name" value="Cupin_2"/>
    <property type="match status" value="1"/>
</dbReference>
<comment type="caution">
    <text evidence="2">The sequence shown here is derived from an EMBL/GenBank/DDBJ whole genome shotgun (WGS) entry which is preliminary data.</text>
</comment>
<dbReference type="InterPro" id="IPR013096">
    <property type="entry name" value="Cupin_2"/>
</dbReference>
<dbReference type="Proteomes" id="UP000075260">
    <property type="component" value="Unassembled WGS sequence"/>
</dbReference>
<gene>
    <name evidence="2" type="ORF">BE15_13225</name>
</gene>
<evidence type="ECO:0000259" key="1">
    <source>
        <dbReference type="Pfam" id="PF07883"/>
    </source>
</evidence>
<dbReference type="InterPro" id="IPR052535">
    <property type="entry name" value="Bacilysin_H2HPP_isomerase"/>
</dbReference>
<dbReference type="PANTHER" id="PTHR40112:SF1">
    <property type="entry name" value="H2HPP ISOMERASE"/>
    <property type="match status" value="1"/>
</dbReference>
<dbReference type="AlphaFoldDB" id="A0A150QV63"/>
<sequence length="122" mass="13798">MIDVQKRDVPSLSRVSGGDVEFFTPEPGLRRRVLAHNPNLMLVEHHMESGWAGARHSHPHDQLVYVIHGHLRFSCGDEEFEARSGDSFVVRGGVDHQAWALQPSVVLDVFTPAREDYMARSR</sequence>
<evidence type="ECO:0000313" key="3">
    <source>
        <dbReference type="Proteomes" id="UP000075260"/>
    </source>
</evidence>
<organism evidence="2 3">
    <name type="scientific">Sorangium cellulosum</name>
    <name type="common">Polyangium cellulosum</name>
    <dbReference type="NCBI Taxonomy" id="56"/>
    <lineage>
        <taxon>Bacteria</taxon>
        <taxon>Pseudomonadati</taxon>
        <taxon>Myxococcota</taxon>
        <taxon>Polyangia</taxon>
        <taxon>Polyangiales</taxon>
        <taxon>Polyangiaceae</taxon>
        <taxon>Sorangium</taxon>
    </lineage>
</organism>
<reference evidence="2 3" key="1">
    <citation type="submission" date="2014-02" db="EMBL/GenBank/DDBJ databases">
        <title>The small core and large imbalanced accessory genome model reveals a collaborative survival strategy of Sorangium cellulosum strains in nature.</title>
        <authorList>
            <person name="Han K."/>
            <person name="Peng R."/>
            <person name="Blom J."/>
            <person name="Li Y.-Z."/>
        </authorList>
    </citation>
    <scope>NUCLEOTIDE SEQUENCE [LARGE SCALE GENOMIC DNA]</scope>
    <source>
        <strain evidence="2 3">So0008-312</strain>
    </source>
</reference>
<dbReference type="SUPFAM" id="SSF51182">
    <property type="entry name" value="RmlC-like cupins"/>
    <property type="match status" value="1"/>
</dbReference>
<dbReference type="OrthoDB" id="9811153at2"/>
<dbReference type="InterPro" id="IPR014710">
    <property type="entry name" value="RmlC-like_jellyroll"/>
</dbReference>
<proteinExistence type="predicted"/>
<dbReference type="PANTHER" id="PTHR40112">
    <property type="entry name" value="H2HPP ISOMERASE"/>
    <property type="match status" value="1"/>
</dbReference>
<dbReference type="CDD" id="cd02238">
    <property type="entry name" value="cupin_KdgF"/>
    <property type="match status" value="1"/>
</dbReference>
<protein>
    <submittedName>
        <fullName evidence="2">Cupin</fullName>
    </submittedName>
</protein>
<dbReference type="InterPro" id="IPR011051">
    <property type="entry name" value="RmlC_Cupin_sf"/>
</dbReference>
<dbReference type="RefSeq" id="WP_061606729.1">
    <property type="nucleotide sequence ID" value="NZ_JEMA01000306.1"/>
</dbReference>
<dbReference type="EMBL" id="JEMA01000306">
    <property type="protein sequence ID" value="KYF71917.1"/>
    <property type="molecule type" value="Genomic_DNA"/>
</dbReference>
<evidence type="ECO:0000313" key="2">
    <source>
        <dbReference type="EMBL" id="KYF71917.1"/>
    </source>
</evidence>